<keyword evidence="3" id="KW-0597">Phosphoprotein</keyword>
<dbReference type="PANTHER" id="PTHR24421:SF10">
    <property type="entry name" value="NITRATE_NITRITE SENSOR PROTEIN NARQ"/>
    <property type="match status" value="1"/>
</dbReference>
<dbReference type="Pfam" id="PF13796">
    <property type="entry name" value="Sensor"/>
    <property type="match status" value="1"/>
</dbReference>
<evidence type="ECO:0000256" key="2">
    <source>
        <dbReference type="ARBA" id="ARBA00012438"/>
    </source>
</evidence>
<dbReference type="CDD" id="cd16917">
    <property type="entry name" value="HATPase_UhpB-NarQ-NarX-like"/>
    <property type="match status" value="1"/>
</dbReference>
<evidence type="ECO:0000313" key="12">
    <source>
        <dbReference type="EMBL" id="RNL85484.1"/>
    </source>
</evidence>
<dbReference type="Gene3D" id="3.30.565.10">
    <property type="entry name" value="Histidine kinase-like ATPase, C-terminal domain"/>
    <property type="match status" value="1"/>
</dbReference>
<keyword evidence="9" id="KW-0472">Membrane</keyword>
<keyword evidence="7" id="KW-0067">ATP-binding</keyword>
<organism evidence="12 13">
    <name type="scientific">Halostreptopolyspora alba</name>
    <dbReference type="NCBI Taxonomy" id="2487137"/>
    <lineage>
        <taxon>Bacteria</taxon>
        <taxon>Bacillati</taxon>
        <taxon>Actinomycetota</taxon>
        <taxon>Actinomycetes</taxon>
        <taxon>Streptosporangiales</taxon>
        <taxon>Nocardiopsidaceae</taxon>
        <taxon>Halostreptopolyspora</taxon>
    </lineage>
</organism>
<evidence type="ECO:0000256" key="8">
    <source>
        <dbReference type="ARBA" id="ARBA00023012"/>
    </source>
</evidence>
<feature type="transmembrane region" description="Helical" evidence="9">
    <location>
        <begin position="106"/>
        <end position="134"/>
    </location>
</feature>
<feature type="transmembrane region" description="Helical" evidence="9">
    <location>
        <begin position="166"/>
        <end position="187"/>
    </location>
</feature>
<keyword evidence="5" id="KW-0547">Nucleotide-binding</keyword>
<evidence type="ECO:0000256" key="6">
    <source>
        <dbReference type="ARBA" id="ARBA00022777"/>
    </source>
</evidence>
<dbReference type="GO" id="GO:0005524">
    <property type="term" value="F:ATP binding"/>
    <property type="evidence" value="ECO:0007669"/>
    <property type="project" value="UniProtKB-KW"/>
</dbReference>
<evidence type="ECO:0000256" key="5">
    <source>
        <dbReference type="ARBA" id="ARBA00022741"/>
    </source>
</evidence>
<evidence type="ECO:0000259" key="10">
    <source>
        <dbReference type="Pfam" id="PF07730"/>
    </source>
</evidence>
<keyword evidence="4" id="KW-0808">Transferase</keyword>
<evidence type="ECO:0000259" key="11">
    <source>
        <dbReference type="Pfam" id="PF13796"/>
    </source>
</evidence>
<dbReference type="EMBL" id="RJMB01000006">
    <property type="protein sequence ID" value="RNL85484.1"/>
    <property type="molecule type" value="Genomic_DNA"/>
</dbReference>
<sequence length="418" mass="44390">MPALLRRSLADLGYLVSSFLLSVIGFALLVPTFAAGLGTLPVGIGIAVLALCLLIARGFAEIERRSLPAVLGHPVARPHYPRPPRDAGFLRRLTAPLRAGQSWLDLLYGILIFPVSVLTFAVASTFSAATLAALTFPLYGWIIRRAVGEENYNDLPDLLDLPNTHLVSSLFSLTAGLVLALLLPLLVRGCALLRAQLGRVMLTAVGEMQERIADLSESRAAAVSAEAGALRRLERDIHDGPQQRLVHLAMELSRVDRQMERDPDAARGTLTNAISATRETLEELRALSRGIAPPVLTDRGLAPALAALTARCPIPVTLDTRVQERFPASVESTIYFAAAECLTNVAKHSGANAAKMVLSRTRHGLLLTLGDNGVGGAHLARDHGLAGLADRVKAAEGELVVDSPEGGPTVVAVEVPCA</sequence>
<proteinExistence type="predicted"/>
<keyword evidence="9" id="KW-1133">Transmembrane helix</keyword>
<dbReference type="OrthoDB" id="3526306at2"/>
<comment type="catalytic activity">
    <reaction evidence="1">
        <text>ATP + protein L-histidine = ADP + protein N-phospho-L-histidine.</text>
        <dbReference type="EC" id="2.7.13.3"/>
    </reaction>
</comment>
<dbReference type="GO" id="GO:0046983">
    <property type="term" value="F:protein dimerization activity"/>
    <property type="evidence" value="ECO:0007669"/>
    <property type="project" value="InterPro"/>
</dbReference>
<dbReference type="Pfam" id="PF07730">
    <property type="entry name" value="HisKA_3"/>
    <property type="match status" value="1"/>
</dbReference>
<reference evidence="12 13" key="1">
    <citation type="submission" date="2018-11" db="EMBL/GenBank/DDBJ databases">
        <title>The genome draft of YIM 96095.</title>
        <authorList>
            <person name="Tang S.-K."/>
            <person name="Chunyu W.-X."/>
            <person name="Feng Y.-Z."/>
        </authorList>
    </citation>
    <scope>NUCLEOTIDE SEQUENCE [LARGE SCALE GENOMIC DNA]</scope>
    <source>
        <strain evidence="12 13">YIM 96095</strain>
    </source>
</reference>
<dbReference type="Proteomes" id="UP000269198">
    <property type="component" value="Unassembled WGS sequence"/>
</dbReference>
<dbReference type="Gene3D" id="1.20.5.1930">
    <property type="match status" value="1"/>
</dbReference>
<feature type="transmembrane region" description="Helical" evidence="9">
    <location>
        <begin position="40"/>
        <end position="60"/>
    </location>
</feature>
<dbReference type="InterPro" id="IPR036890">
    <property type="entry name" value="HATPase_C_sf"/>
</dbReference>
<dbReference type="SUPFAM" id="SSF55874">
    <property type="entry name" value="ATPase domain of HSP90 chaperone/DNA topoisomerase II/histidine kinase"/>
    <property type="match status" value="1"/>
</dbReference>
<dbReference type="EC" id="2.7.13.3" evidence="2"/>
<dbReference type="AlphaFoldDB" id="A0A3N0ECC0"/>
<feature type="domain" description="Putative sensor" evidence="11">
    <location>
        <begin position="14"/>
        <end position="202"/>
    </location>
</feature>
<comment type="caution">
    <text evidence="12">The sequence shown here is derived from an EMBL/GenBank/DDBJ whole genome shotgun (WGS) entry which is preliminary data.</text>
</comment>
<dbReference type="GO" id="GO:0000155">
    <property type="term" value="F:phosphorelay sensor kinase activity"/>
    <property type="evidence" value="ECO:0007669"/>
    <property type="project" value="InterPro"/>
</dbReference>
<evidence type="ECO:0000313" key="13">
    <source>
        <dbReference type="Proteomes" id="UP000269198"/>
    </source>
</evidence>
<feature type="transmembrane region" description="Helical" evidence="9">
    <location>
        <begin position="12"/>
        <end position="34"/>
    </location>
</feature>
<dbReference type="PANTHER" id="PTHR24421">
    <property type="entry name" value="NITRATE/NITRITE SENSOR PROTEIN NARX-RELATED"/>
    <property type="match status" value="1"/>
</dbReference>
<evidence type="ECO:0000256" key="1">
    <source>
        <dbReference type="ARBA" id="ARBA00000085"/>
    </source>
</evidence>
<evidence type="ECO:0000256" key="7">
    <source>
        <dbReference type="ARBA" id="ARBA00022840"/>
    </source>
</evidence>
<dbReference type="InterPro" id="IPR050482">
    <property type="entry name" value="Sensor_HK_TwoCompSys"/>
</dbReference>
<feature type="domain" description="Signal transduction histidine kinase subgroup 3 dimerisation and phosphoacceptor" evidence="10">
    <location>
        <begin position="231"/>
        <end position="295"/>
    </location>
</feature>
<dbReference type="InterPro" id="IPR025828">
    <property type="entry name" value="Put_sensor_dom"/>
</dbReference>
<dbReference type="GO" id="GO:0016020">
    <property type="term" value="C:membrane"/>
    <property type="evidence" value="ECO:0007669"/>
    <property type="project" value="InterPro"/>
</dbReference>
<keyword evidence="9" id="KW-0812">Transmembrane</keyword>
<evidence type="ECO:0000256" key="3">
    <source>
        <dbReference type="ARBA" id="ARBA00022553"/>
    </source>
</evidence>
<name>A0A3N0ECC0_9ACTN</name>
<keyword evidence="6 12" id="KW-0418">Kinase</keyword>
<gene>
    <name evidence="12" type="ORF">EFW17_08365</name>
</gene>
<keyword evidence="8" id="KW-0902">Two-component regulatory system</keyword>
<evidence type="ECO:0000256" key="9">
    <source>
        <dbReference type="SAM" id="Phobius"/>
    </source>
</evidence>
<dbReference type="RefSeq" id="WP_123200742.1">
    <property type="nucleotide sequence ID" value="NZ_RJMB01000006.1"/>
</dbReference>
<keyword evidence="13" id="KW-1185">Reference proteome</keyword>
<dbReference type="InterPro" id="IPR011712">
    <property type="entry name" value="Sig_transdc_His_kin_sub3_dim/P"/>
</dbReference>
<protein>
    <recommendedName>
        <fullName evidence="2">histidine kinase</fullName>
        <ecNumber evidence="2">2.7.13.3</ecNumber>
    </recommendedName>
</protein>
<evidence type="ECO:0000256" key="4">
    <source>
        <dbReference type="ARBA" id="ARBA00022679"/>
    </source>
</evidence>
<accession>A0A3N0ECC0</accession>